<name>A0ABW5XC89_9FLAO</name>
<evidence type="ECO:0000313" key="2">
    <source>
        <dbReference type="Proteomes" id="UP001597438"/>
    </source>
</evidence>
<reference evidence="2" key="1">
    <citation type="journal article" date="2019" name="Int. J. Syst. Evol. Microbiol.">
        <title>The Global Catalogue of Microorganisms (GCM) 10K type strain sequencing project: providing services to taxonomists for standard genome sequencing and annotation.</title>
        <authorList>
            <consortium name="The Broad Institute Genomics Platform"/>
            <consortium name="The Broad Institute Genome Sequencing Center for Infectious Disease"/>
            <person name="Wu L."/>
            <person name="Ma J."/>
        </authorList>
    </citation>
    <scope>NUCLEOTIDE SEQUENCE [LARGE SCALE GENOMIC DNA]</scope>
    <source>
        <strain evidence="2">KCTC 52925</strain>
    </source>
</reference>
<comment type="caution">
    <text evidence="1">The sequence shown here is derived from an EMBL/GenBank/DDBJ whole genome shotgun (WGS) entry which is preliminary data.</text>
</comment>
<dbReference type="Proteomes" id="UP001597438">
    <property type="component" value="Unassembled WGS sequence"/>
</dbReference>
<dbReference type="RefSeq" id="WP_251741148.1">
    <property type="nucleotide sequence ID" value="NZ_JBHUOJ010000039.1"/>
</dbReference>
<gene>
    <name evidence="1" type="ORF">ACFSYS_18865</name>
</gene>
<keyword evidence="2" id="KW-1185">Reference proteome</keyword>
<dbReference type="PROSITE" id="PS51257">
    <property type="entry name" value="PROKAR_LIPOPROTEIN"/>
    <property type="match status" value="1"/>
</dbReference>
<sequence length="137" mass="15225">MKRALVILISILILGCSEEDNSDIRQYDLQVDENATLKVSECLDIKETAFELCLDFVEDSRCPTGVVCIWEGDAVVGLSLKSATVEKDFLLHTNENFPQDTLIDGLKIVLLNVSPYPETPENIMQDDYSVALSISGR</sequence>
<accession>A0ABW5XC89</accession>
<dbReference type="EMBL" id="JBHUOJ010000039">
    <property type="protein sequence ID" value="MFD2835361.1"/>
    <property type="molecule type" value="Genomic_DNA"/>
</dbReference>
<organism evidence="1 2">
    <name type="scientific">Christiangramia antarctica</name>
    <dbReference type="NCBI Taxonomy" id="2058158"/>
    <lineage>
        <taxon>Bacteria</taxon>
        <taxon>Pseudomonadati</taxon>
        <taxon>Bacteroidota</taxon>
        <taxon>Flavobacteriia</taxon>
        <taxon>Flavobacteriales</taxon>
        <taxon>Flavobacteriaceae</taxon>
        <taxon>Christiangramia</taxon>
    </lineage>
</organism>
<protein>
    <recommendedName>
        <fullName evidence="3">Lipoprotein</fullName>
    </recommendedName>
</protein>
<evidence type="ECO:0008006" key="3">
    <source>
        <dbReference type="Google" id="ProtNLM"/>
    </source>
</evidence>
<evidence type="ECO:0000313" key="1">
    <source>
        <dbReference type="EMBL" id="MFD2835361.1"/>
    </source>
</evidence>
<proteinExistence type="predicted"/>